<dbReference type="InterPro" id="IPR000032">
    <property type="entry name" value="HPr-like"/>
</dbReference>
<dbReference type="GO" id="GO:0005737">
    <property type="term" value="C:cytoplasm"/>
    <property type="evidence" value="ECO:0007669"/>
    <property type="project" value="UniProtKB-SubCell"/>
</dbReference>
<keyword evidence="6" id="KW-1185">Reference proteome</keyword>
<evidence type="ECO:0000313" key="6">
    <source>
        <dbReference type="Proteomes" id="UP000199701"/>
    </source>
</evidence>
<organism evidence="5 6">
    <name type="scientific">[Clostridium] fimetarium</name>
    <dbReference type="NCBI Taxonomy" id="99656"/>
    <lineage>
        <taxon>Bacteria</taxon>
        <taxon>Bacillati</taxon>
        <taxon>Bacillota</taxon>
        <taxon>Clostridia</taxon>
        <taxon>Lachnospirales</taxon>
        <taxon>Lachnospiraceae</taxon>
    </lineage>
</organism>
<dbReference type="PANTHER" id="PTHR33705:SF2">
    <property type="entry name" value="PHOSPHOCARRIER PROTEIN NPR"/>
    <property type="match status" value="1"/>
</dbReference>
<dbReference type="PROSITE" id="PS51350">
    <property type="entry name" value="PTS_HPR_DOM"/>
    <property type="match status" value="1"/>
</dbReference>
<accession>A0A1I0R2M7</accession>
<dbReference type="PRINTS" id="PR00107">
    <property type="entry name" value="PHOSPHOCPHPR"/>
</dbReference>
<feature type="domain" description="HPr" evidence="4">
    <location>
        <begin position="1"/>
        <end position="88"/>
    </location>
</feature>
<evidence type="ECO:0000256" key="1">
    <source>
        <dbReference type="ARBA" id="ARBA00004496"/>
    </source>
</evidence>
<name>A0A1I0R2M7_9FIRM</name>
<dbReference type="AlphaFoldDB" id="A0A1I0R2M7"/>
<dbReference type="RefSeq" id="WP_092455162.1">
    <property type="nucleotide sequence ID" value="NZ_FOJI01000011.1"/>
</dbReference>
<protein>
    <submittedName>
        <fullName evidence="5">Phosphocarrier protein</fullName>
    </submittedName>
</protein>
<keyword evidence="3" id="KW-0598">Phosphotransferase system</keyword>
<dbReference type="Pfam" id="PF00381">
    <property type="entry name" value="PTS-HPr"/>
    <property type="match status" value="1"/>
</dbReference>
<dbReference type="InterPro" id="IPR035895">
    <property type="entry name" value="HPr-like_sf"/>
</dbReference>
<gene>
    <name evidence="5" type="ORF">SAMN05421659_111104</name>
</gene>
<dbReference type="EMBL" id="FOJI01000011">
    <property type="protein sequence ID" value="SEW34708.1"/>
    <property type="molecule type" value="Genomic_DNA"/>
</dbReference>
<dbReference type="STRING" id="99656.SAMN05421659_111104"/>
<keyword evidence="2" id="KW-0963">Cytoplasm</keyword>
<dbReference type="InterPro" id="IPR050399">
    <property type="entry name" value="HPr"/>
</dbReference>
<dbReference type="SUPFAM" id="SSF55594">
    <property type="entry name" value="HPr-like"/>
    <property type="match status" value="1"/>
</dbReference>
<dbReference type="OrthoDB" id="9809047at2"/>
<reference evidence="5 6" key="1">
    <citation type="submission" date="2016-10" db="EMBL/GenBank/DDBJ databases">
        <authorList>
            <person name="de Groot N.N."/>
        </authorList>
    </citation>
    <scope>NUCLEOTIDE SEQUENCE [LARGE SCALE GENOMIC DNA]</scope>
    <source>
        <strain evidence="5 6">DSM 9179</strain>
    </source>
</reference>
<proteinExistence type="predicted"/>
<dbReference type="PANTHER" id="PTHR33705">
    <property type="entry name" value="PHOSPHOCARRIER PROTEIN HPR"/>
    <property type="match status" value="1"/>
</dbReference>
<dbReference type="Proteomes" id="UP000199701">
    <property type="component" value="Unassembled WGS sequence"/>
</dbReference>
<dbReference type="Gene3D" id="3.30.1340.10">
    <property type="entry name" value="HPr-like"/>
    <property type="match status" value="1"/>
</dbReference>
<evidence type="ECO:0000313" key="5">
    <source>
        <dbReference type="EMBL" id="SEW34708.1"/>
    </source>
</evidence>
<evidence type="ECO:0000256" key="2">
    <source>
        <dbReference type="ARBA" id="ARBA00022490"/>
    </source>
</evidence>
<dbReference type="NCBIfam" id="TIGR01003">
    <property type="entry name" value="PTS_HPr_family"/>
    <property type="match status" value="1"/>
</dbReference>
<evidence type="ECO:0000259" key="4">
    <source>
        <dbReference type="PROSITE" id="PS51350"/>
    </source>
</evidence>
<evidence type="ECO:0000256" key="3">
    <source>
        <dbReference type="ARBA" id="ARBA00022683"/>
    </source>
</evidence>
<dbReference type="CDD" id="cd00367">
    <property type="entry name" value="PTS-HPr_like"/>
    <property type="match status" value="1"/>
</dbReference>
<sequence>MVSSKFTINNAQGLHMRPAGILTNALKGFDSEVSIIKDGEVVNAKSIMNVMAACIKFGAEIEVQCDGTDEQAALDKFTELVASGFGEA</sequence>
<comment type="subcellular location">
    <subcellularLocation>
        <location evidence="1">Cytoplasm</location>
    </subcellularLocation>
</comment>
<dbReference type="GO" id="GO:0009401">
    <property type="term" value="P:phosphoenolpyruvate-dependent sugar phosphotransferase system"/>
    <property type="evidence" value="ECO:0007669"/>
    <property type="project" value="UniProtKB-KW"/>
</dbReference>